<evidence type="ECO:0000256" key="4">
    <source>
        <dbReference type="ARBA" id="ARBA00047942"/>
    </source>
</evidence>
<dbReference type="Gene3D" id="3.40.50.150">
    <property type="entry name" value="Vaccinia Virus protein VP39"/>
    <property type="match status" value="1"/>
</dbReference>
<dbReference type="InterPro" id="IPR029063">
    <property type="entry name" value="SAM-dependent_MTases_sf"/>
</dbReference>
<comment type="caution">
    <text evidence="10">The sequence shown here is derived from an EMBL/GenBank/DDBJ whole genome shotgun (WGS) entry which is preliminary data.</text>
</comment>
<reference evidence="10 11" key="1">
    <citation type="submission" date="2020-10" db="EMBL/GenBank/DDBJ databases">
        <title>ChiBAC.</title>
        <authorList>
            <person name="Zenner C."/>
            <person name="Hitch T.C.A."/>
            <person name="Clavel T."/>
        </authorList>
    </citation>
    <scope>NUCLEOTIDE SEQUENCE [LARGE SCALE GENOMIC DNA]</scope>
    <source>
        <strain evidence="10 11">DSM 108991</strain>
    </source>
</reference>
<keyword evidence="2 10" id="KW-0489">Methyltransferase</keyword>
<comment type="catalytic activity">
    <reaction evidence="4">
        <text>a 2'-deoxyadenosine in DNA + S-adenosyl-L-methionine = an N(6)-methyl-2'-deoxyadenosine in DNA + S-adenosyl-L-homocysteine + H(+)</text>
        <dbReference type="Rhea" id="RHEA:15197"/>
        <dbReference type="Rhea" id="RHEA-COMP:12418"/>
        <dbReference type="Rhea" id="RHEA-COMP:12419"/>
        <dbReference type="ChEBI" id="CHEBI:15378"/>
        <dbReference type="ChEBI" id="CHEBI:57856"/>
        <dbReference type="ChEBI" id="CHEBI:59789"/>
        <dbReference type="ChEBI" id="CHEBI:90615"/>
        <dbReference type="ChEBI" id="CHEBI:90616"/>
        <dbReference type="EC" id="2.1.1.72"/>
    </reaction>
</comment>
<dbReference type="SUPFAM" id="SSF53335">
    <property type="entry name" value="S-adenosyl-L-methionine-dependent methyltransferases"/>
    <property type="match status" value="1"/>
</dbReference>
<dbReference type="InterPro" id="IPR046820">
    <property type="entry name" value="MmeI_TRD"/>
</dbReference>
<dbReference type="Pfam" id="PF20466">
    <property type="entry name" value="MmeI_TRD"/>
    <property type="match status" value="1"/>
</dbReference>
<evidence type="ECO:0000259" key="8">
    <source>
        <dbReference type="Pfam" id="PF20467"/>
    </source>
</evidence>
<dbReference type="InterPro" id="IPR046817">
    <property type="entry name" value="MmeI_N"/>
</dbReference>
<organism evidence="10 11">
    <name type="scientific">Claveliimonas monacensis</name>
    <dbReference type="NCBI Taxonomy" id="2779351"/>
    <lineage>
        <taxon>Bacteria</taxon>
        <taxon>Bacillati</taxon>
        <taxon>Bacillota</taxon>
        <taxon>Clostridia</taxon>
        <taxon>Lachnospirales</taxon>
        <taxon>Lachnospiraceae</taxon>
        <taxon>Claveliimonas</taxon>
    </lineage>
</organism>
<feature type="domain" description="MmeI-like helicase spacer" evidence="6">
    <location>
        <begin position="199"/>
        <end position="277"/>
    </location>
</feature>
<dbReference type="PANTHER" id="PTHR33841:SF1">
    <property type="entry name" value="DNA METHYLTRANSFERASE A"/>
    <property type="match status" value="1"/>
</dbReference>
<dbReference type="Pfam" id="PF20467">
    <property type="entry name" value="MmeI_C"/>
    <property type="match status" value="1"/>
</dbReference>
<protein>
    <recommendedName>
        <fullName evidence="1">site-specific DNA-methyltransferase (adenine-specific)</fullName>
        <ecNumber evidence="1">2.1.1.72</ecNumber>
    </recommendedName>
</protein>
<gene>
    <name evidence="10" type="ORF">INF30_05285</name>
</gene>
<dbReference type="InterPro" id="IPR046819">
    <property type="entry name" value="MmeI_hel"/>
</dbReference>
<dbReference type="Pfam" id="PF20465">
    <property type="entry name" value="MmeI_hel"/>
    <property type="match status" value="1"/>
</dbReference>
<evidence type="ECO:0000259" key="9">
    <source>
        <dbReference type="Pfam" id="PF20473"/>
    </source>
</evidence>
<evidence type="ECO:0000313" key="11">
    <source>
        <dbReference type="Proteomes" id="UP000758652"/>
    </source>
</evidence>
<evidence type="ECO:0000259" key="6">
    <source>
        <dbReference type="Pfam" id="PF20465"/>
    </source>
</evidence>
<dbReference type="InterPro" id="IPR050953">
    <property type="entry name" value="N4_N6_ade-DNA_methylase"/>
</dbReference>
<feature type="domain" description="MmeI-like DNA-methyltransferase" evidence="9">
    <location>
        <begin position="366"/>
        <end position="631"/>
    </location>
</feature>
<feature type="domain" description="MmeI-like N-terminal" evidence="5">
    <location>
        <begin position="9"/>
        <end position="187"/>
    </location>
</feature>
<dbReference type="Proteomes" id="UP000758652">
    <property type="component" value="Unassembled WGS sequence"/>
</dbReference>
<dbReference type="EMBL" id="JADCKL010000002">
    <property type="protein sequence ID" value="MBE5062672.1"/>
    <property type="molecule type" value="Genomic_DNA"/>
</dbReference>
<evidence type="ECO:0000256" key="3">
    <source>
        <dbReference type="ARBA" id="ARBA00022679"/>
    </source>
</evidence>
<evidence type="ECO:0000259" key="5">
    <source>
        <dbReference type="Pfam" id="PF20464"/>
    </source>
</evidence>
<name>A0ABR9RJ96_9FIRM</name>
<dbReference type="RefSeq" id="WP_076780381.1">
    <property type="nucleotide sequence ID" value="NZ_JADCKL010000002.1"/>
</dbReference>
<evidence type="ECO:0000313" key="10">
    <source>
        <dbReference type="EMBL" id="MBE5062672.1"/>
    </source>
</evidence>
<keyword evidence="11" id="KW-1185">Reference proteome</keyword>
<feature type="domain" description="MmeI-like target recognition" evidence="7">
    <location>
        <begin position="649"/>
        <end position="851"/>
    </location>
</feature>
<evidence type="ECO:0000259" key="7">
    <source>
        <dbReference type="Pfam" id="PF20466"/>
    </source>
</evidence>
<dbReference type="InterPro" id="IPR046816">
    <property type="entry name" value="MmeI_Mtase"/>
</dbReference>
<evidence type="ECO:0000256" key="1">
    <source>
        <dbReference type="ARBA" id="ARBA00011900"/>
    </source>
</evidence>
<dbReference type="Pfam" id="PF20473">
    <property type="entry name" value="MmeI_Mtase"/>
    <property type="match status" value="1"/>
</dbReference>
<dbReference type="PRINTS" id="PR00507">
    <property type="entry name" value="N12N6MTFRASE"/>
</dbReference>
<feature type="domain" description="MmeI-like C-terminal" evidence="8">
    <location>
        <begin position="854"/>
        <end position="932"/>
    </location>
</feature>
<dbReference type="Pfam" id="PF20464">
    <property type="entry name" value="MmeI_N"/>
    <property type="match status" value="1"/>
</dbReference>
<evidence type="ECO:0000256" key="2">
    <source>
        <dbReference type="ARBA" id="ARBA00022603"/>
    </source>
</evidence>
<dbReference type="EC" id="2.1.1.72" evidence="1"/>
<keyword evidence="3" id="KW-0808">Transferase</keyword>
<dbReference type="InterPro" id="IPR046818">
    <property type="entry name" value="MmeI_C"/>
</dbReference>
<sequence>MTDAERREAARQFYNKWAGRGREDEDDRSYWLDILERILGVENATDHIDFQKKVVVDGNTKRIDAYIPETGVLIEQKTLGIPLDKKINQSGGIMLTPYEQAKRYNDNLPYDERARWIVTSNFSEIWIYDMNAKVPEPVKLQLDNLQAQYASLDFLIKKEVQKVNLEMEISLQAGEIVGRLYDAFLRQYKEPDNSETLKSLNKLCVRIVFCLYAEDAGIFGRRNMFHDYMRQFSANTARKGLRELFQVLDQKQEERDEYLADDDPLLASFPYVNGGLFSDENIEIPPLTDEILRLILENASDDFDWSKISPTIFGAVFESTLNPETRRSGGMHYTSIENIHKVIDPLFLDDLRKELDEITSIDVIRTKRLKLETYQNKIASLSFLDPACGSGNFLTETYLSLRRLENRVIRMLYDMEKGQVSGQISFADETMNNPIKVSISQFYGIEINDFAVTVAKTALWIAESQMMKETEDVVHMNLDFLPLKTNAHIVEGNALRIDWNSVISAERLSYIMGNPPFVGARLMSAVQKEDVFAIFNSVKNNGNLDYVSCWYQKATDMMKGTSIRTALVSTNSITQGEQVSILWKNLMGNGVHIDFAYRTFLWDSEASLKAHVHCVIVGFSVAPNDKGKRLYDKGKVKIVDNINGYLVEAENIFIGSRTKPLCDIPEIGIGNKPIDGGYYLFTEDEMVEFVKKEPKAKQYFKKWLGSKEFINGYFRYCLWLGECSPKELRSMPECLKRVEAVKRFRLESTSAGTRKLAANPTHFHVENMPRTNYILIPEVSSERRRYVPMGFMTPEVLCSNLVKIVPDATLYHFGILTSNVHMAWMRAVCGRLKSDYRYSKDVVYNNFPWPSPTEEQRKKIEQTARQILDARKLYPDDSLADLYDPLTMPPELRKAHAENDKAVMNAYGFSVRNMSEEDCVAELMKLYQMLTKKNT</sequence>
<proteinExistence type="predicted"/>
<accession>A0ABR9RJ96</accession>
<dbReference type="PANTHER" id="PTHR33841">
    <property type="entry name" value="DNA METHYLTRANSFERASE YEEA-RELATED"/>
    <property type="match status" value="1"/>
</dbReference>
<dbReference type="GO" id="GO:0032259">
    <property type="term" value="P:methylation"/>
    <property type="evidence" value="ECO:0007669"/>
    <property type="project" value="UniProtKB-KW"/>
</dbReference>
<dbReference type="GO" id="GO:0008168">
    <property type="term" value="F:methyltransferase activity"/>
    <property type="evidence" value="ECO:0007669"/>
    <property type="project" value="UniProtKB-KW"/>
</dbReference>